<dbReference type="EMBL" id="JBHLZY010000025">
    <property type="protein sequence ID" value="MFB9770265.1"/>
    <property type="molecule type" value="Genomic_DNA"/>
</dbReference>
<protein>
    <submittedName>
        <fullName evidence="1">Alpha/beta hydrolase</fullName>
    </submittedName>
</protein>
<dbReference type="SUPFAM" id="SSF53474">
    <property type="entry name" value="alpha/beta-Hydrolases"/>
    <property type="match status" value="1"/>
</dbReference>
<sequence length="281" mass="30670">MVAGVFGLTLVGCGQRAKSTAQTSRASTTRKVKRSVAVVPTFYVHGFQGSAKSTNTLIAHAEQHAQAKKVLTATVSADGQVQLTGHWGKRVKRPLIQVVFTNNLAQYPQQTAWLTKVLTAVQQAHHFKRYNVVAHSAGCVATVNLLMTAHPASFPRIKQLVTIAGPFDGVVGEDDVANQNQFLASGAPKYQHAAYQLLAPKRHQFPKGVHLLNIVGDLDDGTNSDGLVTHVSARSIKYLLRDQRVHYVERDFHGASAQHSQLHENPRVATTIEKALWSQAH</sequence>
<proteinExistence type="predicted"/>
<dbReference type="InterPro" id="IPR029058">
    <property type="entry name" value="AB_hydrolase_fold"/>
</dbReference>
<dbReference type="Pfam" id="PF06028">
    <property type="entry name" value="DUF915"/>
    <property type="match status" value="1"/>
</dbReference>
<dbReference type="RefSeq" id="WP_225424360.1">
    <property type="nucleotide sequence ID" value="NZ_BJEA01000004.1"/>
</dbReference>
<organism evidence="1 2">
    <name type="scientific">Lactiplantibacillus modestisalitolerans</name>
    <dbReference type="NCBI Taxonomy" id="1457219"/>
    <lineage>
        <taxon>Bacteria</taxon>
        <taxon>Bacillati</taxon>
        <taxon>Bacillota</taxon>
        <taxon>Bacilli</taxon>
        <taxon>Lactobacillales</taxon>
        <taxon>Lactobacillaceae</taxon>
        <taxon>Lactiplantibacillus</taxon>
    </lineage>
</organism>
<evidence type="ECO:0000313" key="2">
    <source>
        <dbReference type="Proteomes" id="UP001589691"/>
    </source>
</evidence>
<name>A0ABV5WVV8_9LACO</name>
<evidence type="ECO:0000313" key="1">
    <source>
        <dbReference type="EMBL" id="MFB9770265.1"/>
    </source>
</evidence>
<dbReference type="Proteomes" id="UP001589691">
    <property type="component" value="Unassembled WGS sequence"/>
</dbReference>
<keyword evidence="2" id="KW-1185">Reference proteome</keyword>
<reference evidence="1 2" key="1">
    <citation type="submission" date="2024-09" db="EMBL/GenBank/DDBJ databases">
        <authorList>
            <person name="Sun Q."/>
            <person name="Mori K."/>
        </authorList>
    </citation>
    <scope>NUCLEOTIDE SEQUENCE [LARGE SCALE GENOMIC DNA]</scope>
    <source>
        <strain evidence="1 2">TBRC 4576</strain>
    </source>
</reference>
<dbReference type="GO" id="GO:0016787">
    <property type="term" value="F:hydrolase activity"/>
    <property type="evidence" value="ECO:0007669"/>
    <property type="project" value="UniProtKB-KW"/>
</dbReference>
<comment type="caution">
    <text evidence="1">The sequence shown here is derived from an EMBL/GenBank/DDBJ whole genome shotgun (WGS) entry which is preliminary data.</text>
</comment>
<dbReference type="InterPro" id="IPR010315">
    <property type="entry name" value="DUF915_hydro-like"/>
</dbReference>
<accession>A0ABV5WVV8</accession>
<gene>
    <name evidence="1" type="ORF">ACFFLI_10370</name>
</gene>
<dbReference type="Gene3D" id="3.40.50.1820">
    <property type="entry name" value="alpha/beta hydrolase"/>
    <property type="match status" value="1"/>
</dbReference>
<keyword evidence="1" id="KW-0378">Hydrolase</keyword>